<feature type="region of interest" description="Disordered" evidence="1">
    <location>
        <begin position="189"/>
        <end position="318"/>
    </location>
</feature>
<feature type="compositionally biased region" description="Low complexity" evidence="1">
    <location>
        <begin position="251"/>
        <end position="265"/>
    </location>
</feature>
<name>A0A5D3FBV5_9ACTN</name>
<organism evidence="2 3">
    <name type="scientific">Actinomadura decatromicini</name>
    <dbReference type="NCBI Taxonomy" id="2604572"/>
    <lineage>
        <taxon>Bacteria</taxon>
        <taxon>Bacillati</taxon>
        <taxon>Actinomycetota</taxon>
        <taxon>Actinomycetes</taxon>
        <taxon>Streptosporangiales</taxon>
        <taxon>Thermomonosporaceae</taxon>
        <taxon>Actinomadura</taxon>
    </lineage>
</organism>
<accession>A0A5D3FBV5</accession>
<dbReference type="Proteomes" id="UP000323505">
    <property type="component" value="Unassembled WGS sequence"/>
</dbReference>
<protein>
    <submittedName>
        <fullName evidence="2">Uncharacterized protein</fullName>
    </submittedName>
</protein>
<evidence type="ECO:0000256" key="1">
    <source>
        <dbReference type="SAM" id="MobiDB-lite"/>
    </source>
</evidence>
<evidence type="ECO:0000313" key="3">
    <source>
        <dbReference type="Proteomes" id="UP000323505"/>
    </source>
</evidence>
<proteinExistence type="predicted"/>
<comment type="caution">
    <text evidence="2">The sequence shown here is derived from an EMBL/GenBank/DDBJ whole genome shotgun (WGS) entry which is preliminary data.</text>
</comment>
<dbReference type="AlphaFoldDB" id="A0A5D3FBV5"/>
<feature type="compositionally biased region" description="Basic residues" evidence="1">
    <location>
        <begin position="299"/>
        <end position="318"/>
    </location>
</feature>
<feature type="compositionally biased region" description="Low complexity" evidence="1">
    <location>
        <begin position="226"/>
        <end position="241"/>
    </location>
</feature>
<keyword evidence="3" id="KW-1185">Reference proteome</keyword>
<gene>
    <name evidence="2" type="ORF">FXF68_31630</name>
</gene>
<dbReference type="RefSeq" id="WP_148765683.1">
    <property type="nucleotide sequence ID" value="NZ_VSRQ01000007.1"/>
</dbReference>
<dbReference type="EMBL" id="VSRQ01000007">
    <property type="protein sequence ID" value="TYK45230.1"/>
    <property type="molecule type" value="Genomic_DNA"/>
</dbReference>
<sequence length="318" mass="33722">MSISADDTGDHDLLAAAVHDWNAGSANSDVPAAFITALRTGTPGVRYQVTHDEHAVHVAVARAGAPPYNPDRERAIWQQLRVAMRDATLDGIQPELPCEFTMAVRQHDGREILLCRPGTALDLRRARERLRRRLTALSPLPLLGTLLQPVAGSATAVGIAIAPIPPIPPHSPPPAPPVVREMNGEIARPPLPWLGASHPEHGILTPPTPPALPEPKDTPAVDTVSPPAVTPTRRTAPRQPAGPKPAREPARAPAPSTTPPAMSTPTPAPTGQDEPVTSIVPDQPPPAPEASPTAAPNPHAHRHGKHHKPRPLRGRGRH</sequence>
<reference evidence="2 3" key="1">
    <citation type="submission" date="2019-08" db="EMBL/GenBank/DDBJ databases">
        <title>Actinomadura sp. nov. CYP1-5 isolated from mountain soil.</title>
        <authorList>
            <person name="Songsumanus A."/>
            <person name="Kuncharoen N."/>
            <person name="Kudo T."/>
            <person name="Yuki M."/>
            <person name="Igarashi Y."/>
            <person name="Tanasupawat S."/>
        </authorList>
    </citation>
    <scope>NUCLEOTIDE SEQUENCE [LARGE SCALE GENOMIC DNA]</scope>
    <source>
        <strain evidence="2 3">CYP1-5</strain>
    </source>
</reference>
<evidence type="ECO:0000313" key="2">
    <source>
        <dbReference type="EMBL" id="TYK45230.1"/>
    </source>
</evidence>